<protein>
    <recommendedName>
        <fullName evidence="6">DUF4352 domain-containing protein</fullName>
    </recommendedName>
</protein>
<keyword evidence="1" id="KW-0732">Signal</keyword>
<keyword evidence="3" id="KW-0812">Transmembrane</keyword>
<dbReference type="Proteomes" id="UP000703038">
    <property type="component" value="Unassembled WGS sequence"/>
</dbReference>
<evidence type="ECO:0000313" key="4">
    <source>
        <dbReference type="EMBL" id="MBM7415848.1"/>
    </source>
</evidence>
<gene>
    <name evidence="4" type="ORF">JOE42_002581</name>
</gene>
<keyword evidence="3" id="KW-1133">Transmembrane helix</keyword>
<sequence length="255" mass="26434">MPDQQYPHNQPGGDPNQYGQGGSQNFGQQHPQGQYPQGQYPQGQYPQQGAGYGPPQKKKRKWPWIVLGIVVLLILAAAFGGGGDDNPGSASGGNDSASTGSEAATGSEEAPESEAAPPPDNGITWPGKTDDDLGANAGETVDQDGVVTTAAPLEEVSSVLGENLCSLVTIVNNTGENQSFGTFDWSLLDPAGTIKSSTYAADINLLESGETAPGGTATGNVCFDVPVGAPAGQYVVLFEKTFSFSSDRIGWVNQR</sequence>
<comment type="caution">
    <text evidence="4">The sequence shown here is derived from an EMBL/GenBank/DDBJ whole genome shotgun (WGS) entry which is preliminary data.</text>
</comment>
<name>A0ABS2KVB1_9NOCA</name>
<proteinExistence type="predicted"/>
<evidence type="ECO:0000256" key="3">
    <source>
        <dbReference type="SAM" id="Phobius"/>
    </source>
</evidence>
<accession>A0ABS2KVB1</accession>
<dbReference type="SUPFAM" id="SSF81995">
    <property type="entry name" value="beta-sandwich domain of Sec23/24"/>
    <property type="match status" value="1"/>
</dbReference>
<evidence type="ECO:0000313" key="5">
    <source>
        <dbReference type="Proteomes" id="UP000703038"/>
    </source>
</evidence>
<feature type="region of interest" description="Disordered" evidence="2">
    <location>
        <begin position="1"/>
        <end position="58"/>
    </location>
</feature>
<feature type="transmembrane region" description="Helical" evidence="3">
    <location>
        <begin position="62"/>
        <end position="81"/>
    </location>
</feature>
<evidence type="ECO:0000256" key="2">
    <source>
        <dbReference type="SAM" id="MobiDB-lite"/>
    </source>
</evidence>
<evidence type="ECO:0008006" key="6">
    <source>
        <dbReference type="Google" id="ProtNLM"/>
    </source>
</evidence>
<dbReference type="EMBL" id="JAFBBK010000001">
    <property type="protein sequence ID" value="MBM7415848.1"/>
    <property type="molecule type" value="Genomic_DNA"/>
</dbReference>
<feature type="compositionally biased region" description="Low complexity" evidence="2">
    <location>
        <begin position="27"/>
        <end position="55"/>
    </location>
</feature>
<dbReference type="Gene3D" id="2.60.40.1240">
    <property type="match status" value="1"/>
</dbReference>
<dbReference type="InterPro" id="IPR029050">
    <property type="entry name" value="Immunoprotect_excell_Ig-like"/>
</dbReference>
<dbReference type="RefSeq" id="WP_204868804.1">
    <property type="nucleotide sequence ID" value="NZ_JAFBBK010000001.1"/>
</dbReference>
<keyword evidence="5" id="KW-1185">Reference proteome</keyword>
<evidence type="ECO:0000256" key="1">
    <source>
        <dbReference type="ARBA" id="ARBA00022729"/>
    </source>
</evidence>
<feature type="region of interest" description="Disordered" evidence="2">
    <location>
        <begin position="85"/>
        <end position="142"/>
    </location>
</feature>
<feature type="compositionally biased region" description="Low complexity" evidence="2">
    <location>
        <begin position="86"/>
        <end position="108"/>
    </location>
</feature>
<reference evidence="4 5" key="1">
    <citation type="submission" date="2021-01" db="EMBL/GenBank/DDBJ databases">
        <title>Genomics of switchgrass bacterial isolates.</title>
        <authorList>
            <person name="Shade A."/>
        </authorList>
    </citation>
    <scope>NUCLEOTIDE SEQUENCE [LARGE SCALE GENOMIC DNA]</scope>
    <source>
        <strain evidence="4 5">PvP111</strain>
    </source>
</reference>
<organism evidence="4 5">
    <name type="scientific">Rhodococcoides corynebacterioides</name>
    <dbReference type="NCBI Taxonomy" id="53972"/>
    <lineage>
        <taxon>Bacteria</taxon>
        <taxon>Bacillati</taxon>
        <taxon>Actinomycetota</taxon>
        <taxon>Actinomycetes</taxon>
        <taxon>Mycobacteriales</taxon>
        <taxon>Nocardiaceae</taxon>
        <taxon>Rhodococcoides</taxon>
    </lineage>
</organism>
<keyword evidence="3" id="KW-0472">Membrane</keyword>